<dbReference type="EMBL" id="FLUL01000001">
    <property type="protein sequence ID" value="SBW02555.1"/>
    <property type="molecule type" value="Genomic_DNA"/>
</dbReference>
<keyword evidence="1" id="KW-0802">TPR repeat</keyword>
<name>A0A212JTC3_9BACT</name>
<dbReference type="Pfam" id="PF25063">
    <property type="entry name" value="ARM_TT21_C"/>
    <property type="match status" value="1"/>
</dbReference>
<accession>A0A212JTC3</accession>
<dbReference type="AlphaFoldDB" id="A0A212JTC3"/>
<evidence type="ECO:0000256" key="1">
    <source>
        <dbReference type="PROSITE-ProRule" id="PRU00339"/>
    </source>
</evidence>
<reference evidence="3" key="1">
    <citation type="submission" date="2016-04" db="EMBL/GenBank/DDBJ databases">
        <authorList>
            <person name="Evans L.H."/>
            <person name="Alamgir A."/>
            <person name="Owens N."/>
            <person name="Weber N.D."/>
            <person name="Virtaneva K."/>
            <person name="Barbian K."/>
            <person name="Babar A."/>
            <person name="Rosenke K."/>
        </authorList>
    </citation>
    <scope>NUCLEOTIDE SEQUENCE</scope>
    <source>
        <strain evidence="3">86-2</strain>
    </source>
</reference>
<dbReference type="InterPro" id="IPR056834">
    <property type="entry name" value="ARM_TT21_C"/>
</dbReference>
<evidence type="ECO:0000259" key="2">
    <source>
        <dbReference type="Pfam" id="PF25063"/>
    </source>
</evidence>
<feature type="domain" description="Tetratricopeptide repeat protein 21A/21B C-terminal ARM" evidence="2">
    <location>
        <begin position="246"/>
        <end position="404"/>
    </location>
</feature>
<dbReference type="RefSeq" id="WP_296949872.1">
    <property type="nucleotide sequence ID" value="NZ_LT599021.1"/>
</dbReference>
<protein>
    <recommendedName>
        <fullName evidence="2">Tetratricopeptide repeat protein 21A/21B C-terminal ARM domain-containing protein</fullName>
    </recommendedName>
</protein>
<dbReference type="PANTHER" id="PTHR12558">
    <property type="entry name" value="CELL DIVISION CYCLE 16,23,27"/>
    <property type="match status" value="1"/>
</dbReference>
<dbReference type="PROSITE" id="PS50005">
    <property type="entry name" value="TPR"/>
    <property type="match status" value="5"/>
</dbReference>
<feature type="repeat" description="TPR" evidence="1">
    <location>
        <begin position="129"/>
        <end position="162"/>
    </location>
</feature>
<dbReference type="SUPFAM" id="SSF48452">
    <property type="entry name" value="TPR-like"/>
    <property type="match status" value="1"/>
</dbReference>
<sequence length="472" mass="55009">MSKKDISILVTKYEQSVESGKPIYLDADEFDELAEYYDSLEKTDVARRIVDAGLTIHPANSSLLVKKAKFAVYDGKYTEALEIINMSSSEYDFDLYLLKIECYLQLELYVEAYKLTEEMLEKEEDEDPETIFAELGFLHVEADCFKEAVSYFEESLKHNPENTDVLSDLAYSYEMLDNFDAAIETTNKILDIEPYTYEAWVNLGKLYSLREEFEKAIDAFDFALTINDSDDNVLKLKAHCLSLAGRTEEAIEIFNELLQTSSGDISIYFLLAECYQSLDMFDEALSALEEYEKLNGETSESISRKAYVFLQQKEYNKASQIVKKALASNPDFFDLNMIAGEIEFKQEHYDKAREYYLNIYTEDNENFHLTDRLALVSIKEEDYEKAAYYTEKLLDLDPNNLAVKERLALLYFEMDDNEHFNEILDQFTDKELLSLFQLIYIPQNPNLFDRDTLIIYLNKAREARTLFKNLKY</sequence>
<gene>
    <name evidence="3" type="ORF">KL86DYS2_12277</name>
</gene>
<organism evidence="3">
    <name type="scientific">uncultured Dysgonomonas sp</name>
    <dbReference type="NCBI Taxonomy" id="206096"/>
    <lineage>
        <taxon>Bacteria</taxon>
        <taxon>Pseudomonadati</taxon>
        <taxon>Bacteroidota</taxon>
        <taxon>Bacteroidia</taxon>
        <taxon>Bacteroidales</taxon>
        <taxon>Dysgonomonadaceae</taxon>
        <taxon>Dysgonomonas</taxon>
        <taxon>environmental samples</taxon>
    </lineage>
</organism>
<proteinExistence type="predicted"/>
<feature type="repeat" description="TPR" evidence="1">
    <location>
        <begin position="197"/>
        <end position="230"/>
    </location>
</feature>
<dbReference type="PANTHER" id="PTHR12558:SF13">
    <property type="entry name" value="CELL DIVISION CYCLE PROTEIN 27 HOMOLOG"/>
    <property type="match status" value="1"/>
</dbReference>
<feature type="repeat" description="TPR" evidence="1">
    <location>
        <begin position="367"/>
        <end position="400"/>
    </location>
</feature>
<dbReference type="Gene3D" id="1.25.40.10">
    <property type="entry name" value="Tetratricopeptide repeat domain"/>
    <property type="match status" value="2"/>
</dbReference>
<dbReference type="InterPro" id="IPR011990">
    <property type="entry name" value="TPR-like_helical_dom_sf"/>
</dbReference>
<dbReference type="InterPro" id="IPR019734">
    <property type="entry name" value="TPR_rpt"/>
</dbReference>
<evidence type="ECO:0000313" key="3">
    <source>
        <dbReference type="EMBL" id="SBW02555.1"/>
    </source>
</evidence>
<dbReference type="SMART" id="SM00028">
    <property type="entry name" value="TPR"/>
    <property type="match status" value="9"/>
</dbReference>
<feature type="repeat" description="TPR" evidence="1">
    <location>
        <begin position="299"/>
        <end position="332"/>
    </location>
</feature>
<dbReference type="Pfam" id="PF14559">
    <property type="entry name" value="TPR_19"/>
    <property type="match status" value="1"/>
</dbReference>
<dbReference type="Pfam" id="PF00515">
    <property type="entry name" value="TPR_1"/>
    <property type="match status" value="1"/>
</dbReference>
<feature type="repeat" description="TPR" evidence="1">
    <location>
        <begin position="163"/>
        <end position="196"/>
    </location>
</feature>